<keyword evidence="3" id="KW-1185">Reference proteome</keyword>
<protein>
    <submittedName>
        <fullName evidence="2">Uncharacterized protein</fullName>
    </submittedName>
</protein>
<feature type="compositionally biased region" description="Basic and acidic residues" evidence="1">
    <location>
        <begin position="528"/>
        <end position="542"/>
    </location>
</feature>
<accession>A0AA38H686</accession>
<dbReference type="Proteomes" id="UP001164286">
    <property type="component" value="Unassembled WGS sequence"/>
</dbReference>
<dbReference type="EMBL" id="JAKWFO010000008">
    <property type="protein sequence ID" value="KAI9633656.1"/>
    <property type="molecule type" value="Genomic_DNA"/>
</dbReference>
<dbReference type="AlphaFoldDB" id="A0AA38H686"/>
<feature type="region of interest" description="Disordered" evidence="1">
    <location>
        <begin position="512"/>
        <end position="615"/>
    </location>
</feature>
<proteinExistence type="predicted"/>
<gene>
    <name evidence="2" type="ORF">MKK02DRAFT_38315</name>
</gene>
<sequence length="645" mass="70118">MHNHLITYSPIAQPAIRAQTSSLNNLQARSLSGTELALPPSTPSDMMHLETYIPTTGCPNEQVHSGFYSPSAPIDLNTGESTIPGEPKINPGSIFGKFAPPTECPELAELFRKNRKELTSELSTRHSGIEAILESWGSKIDLYRDKEPPVMHPQEERRLELLMSMMMQSLATSILKKHGAPMLEQIMTEYNRMRTGDDPIIRVTDVAESGEDVIGEKDVGREDIKAEYPTGYVGSEGAAGETGFVEHRVRQESSRDDCDSGGDASADEIGEVDNREGTLTADKPVPWGVTSVADDLVWVEALKASLHRTADVLRRIKGGQPPPSRATDEPVCCPSLPSGRTLRTKTSSIDRGATVPSHFRHSPSEPDVAELATGRSDSCFDPVPAEDPHLMALATKNEFDLAWLIETRYRKDASAQMRDWLSSFGTASMAKRTCAAYHLTELIGKDMWASAQLTESARRDERQSPADRLGDMLAQVNEAGWAPEGCAACRSTEQCLETTGEMLQELNADFAQETGETEQDPNPAPRMADQHEEQGGAKRPAEHTTTQRTEGSVFTGSPRSHADPRNGDPLQTGILQEESEADFEERGESGGSDDSQMGRNDPGPSIASTFTSLPPWMAGLGLGAAAAASLALWKYWPTTEEAGDA</sequence>
<reference evidence="2" key="1">
    <citation type="journal article" date="2022" name="G3 (Bethesda)">
        <title>High quality genome of the basidiomycete yeast Dioszegia hungarica PDD-24b-2 isolated from cloud water.</title>
        <authorList>
            <person name="Jarrige D."/>
            <person name="Haridas S."/>
            <person name="Bleykasten-Grosshans C."/>
            <person name="Joly M."/>
            <person name="Nadalig T."/>
            <person name="Sancelme M."/>
            <person name="Vuilleumier S."/>
            <person name="Grigoriev I.V."/>
            <person name="Amato P."/>
            <person name="Bringel F."/>
        </authorList>
    </citation>
    <scope>NUCLEOTIDE SEQUENCE</scope>
    <source>
        <strain evidence="2">PDD-24b-2</strain>
    </source>
</reference>
<dbReference type="RefSeq" id="XP_052943433.1">
    <property type="nucleotide sequence ID" value="XM_053090040.1"/>
</dbReference>
<comment type="caution">
    <text evidence="2">The sequence shown here is derived from an EMBL/GenBank/DDBJ whole genome shotgun (WGS) entry which is preliminary data.</text>
</comment>
<feature type="region of interest" description="Disordered" evidence="1">
    <location>
        <begin position="250"/>
        <end position="281"/>
    </location>
</feature>
<organism evidence="2 3">
    <name type="scientific">Dioszegia hungarica</name>
    <dbReference type="NCBI Taxonomy" id="4972"/>
    <lineage>
        <taxon>Eukaryota</taxon>
        <taxon>Fungi</taxon>
        <taxon>Dikarya</taxon>
        <taxon>Basidiomycota</taxon>
        <taxon>Agaricomycotina</taxon>
        <taxon>Tremellomycetes</taxon>
        <taxon>Tremellales</taxon>
        <taxon>Bulleribasidiaceae</taxon>
        <taxon>Dioszegia</taxon>
    </lineage>
</organism>
<evidence type="ECO:0000313" key="3">
    <source>
        <dbReference type="Proteomes" id="UP001164286"/>
    </source>
</evidence>
<evidence type="ECO:0000256" key="1">
    <source>
        <dbReference type="SAM" id="MobiDB-lite"/>
    </source>
</evidence>
<feature type="compositionally biased region" description="Polar residues" evidence="1">
    <location>
        <begin position="543"/>
        <end position="558"/>
    </location>
</feature>
<name>A0AA38H686_9TREE</name>
<dbReference type="GeneID" id="77729245"/>
<evidence type="ECO:0000313" key="2">
    <source>
        <dbReference type="EMBL" id="KAI9633656.1"/>
    </source>
</evidence>